<evidence type="ECO:0000313" key="2">
    <source>
        <dbReference type="Proteomes" id="UP001054945"/>
    </source>
</evidence>
<sequence length="102" mass="11803">MARATSTPLVECRDVTFECNVDIRNTTLHKYLLEMSLFSEWRVMIFLLRKSVGIAPLMWKAHAKEDSTVMIRGQTLASEIHNIFWYANEAICMVSDFEIKTS</sequence>
<evidence type="ECO:0000313" key="1">
    <source>
        <dbReference type="EMBL" id="GIY37592.1"/>
    </source>
</evidence>
<comment type="caution">
    <text evidence="1">The sequence shown here is derived from an EMBL/GenBank/DDBJ whole genome shotgun (WGS) entry which is preliminary data.</text>
</comment>
<keyword evidence="2" id="KW-1185">Reference proteome</keyword>
<protein>
    <submittedName>
        <fullName evidence="1">Uncharacterized protein</fullName>
    </submittedName>
</protein>
<reference evidence="1 2" key="1">
    <citation type="submission" date="2021-06" db="EMBL/GenBank/DDBJ databases">
        <title>Caerostris extrusa draft genome.</title>
        <authorList>
            <person name="Kono N."/>
            <person name="Arakawa K."/>
        </authorList>
    </citation>
    <scope>NUCLEOTIDE SEQUENCE [LARGE SCALE GENOMIC DNA]</scope>
</reference>
<gene>
    <name evidence="1" type="ORF">CEXT_20791</name>
</gene>
<dbReference type="Proteomes" id="UP001054945">
    <property type="component" value="Unassembled WGS sequence"/>
</dbReference>
<dbReference type="EMBL" id="BPLR01010185">
    <property type="protein sequence ID" value="GIY37592.1"/>
    <property type="molecule type" value="Genomic_DNA"/>
</dbReference>
<dbReference type="AlphaFoldDB" id="A0AAV4SYF9"/>
<name>A0AAV4SYF9_CAEEX</name>
<organism evidence="1 2">
    <name type="scientific">Caerostris extrusa</name>
    <name type="common">Bark spider</name>
    <name type="synonym">Caerostris bankana</name>
    <dbReference type="NCBI Taxonomy" id="172846"/>
    <lineage>
        <taxon>Eukaryota</taxon>
        <taxon>Metazoa</taxon>
        <taxon>Ecdysozoa</taxon>
        <taxon>Arthropoda</taxon>
        <taxon>Chelicerata</taxon>
        <taxon>Arachnida</taxon>
        <taxon>Araneae</taxon>
        <taxon>Araneomorphae</taxon>
        <taxon>Entelegynae</taxon>
        <taxon>Araneoidea</taxon>
        <taxon>Araneidae</taxon>
        <taxon>Caerostris</taxon>
    </lineage>
</organism>
<proteinExistence type="predicted"/>
<accession>A0AAV4SYF9</accession>